<dbReference type="InterPro" id="IPR053524">
    <property type="entry name" value="Aerial_hyphae_peptide-synth"/>
</dbReference>
<dbReference type="EMBL" id="JAXAVV010000021">
    <property type="protein sequence ID" value="MDX8054483.1"/>
    <property type="molecule type" value="Genomic_DNA"/>
</dbReference>
<dbReference type="Pfam" id="PF25816">
    <property type="entry name" value="RamC_N"/>
    <property type="match status" value="1"/>
</dbReference>
<name>A0ABU4U1N2_9PSEU</name>
<dbReference type="Proteomes" id="UP001271792">
    <property type="component" value="Unassembled WGS sequence"/>
</dbReference>
<dbReference type="Pfam" id="PF00069">
    <property type="entry name" value="Pkinase"/>
    <property type="match status" value="1"/>
</dbReference>
<dbReference type="NCBIfam" id="NF038151">
    <property type="entry name" value="lanthi_synth_III"/>
    <property type="match status" value="1"/>
</dbReference>
<evidence type="ECO:0000313" key="2">
    <source>
        <dbReference type="EMBL" id="MDX8054483.1"/>
    </source>
</evidence>
<dbReference type="SMART" id="SM01260">
    <property type="entry name" value="LANC_like"/>
    <property type="match status" value="1"/>
</dbReference>
<evidence type="ECO:0000313" key="3">
    <source>
        <dbReference type="Proteomes" id="UP001271792"/>
    </source>
</evidence>
<reference evidence="2 3" key="1">
    <citation type="submission" date="2023-11" db="EMBL/GenBank/DDBJ databases">
        <title>Lentzea sokolovensis, sp. nov., Lentzea kristufkii, sp. nov., and Lentzea miocenensis, sp. nov., rare actinobacteria from Sokolov Coal Basin, Miocene lacustrine sediment, Czech Republic.</title>
        <authorList>
            <person name="Lara A."/>
            <person name="Kotroba L."/>
            <person name="Nouioui I."/>
            <person name="Neumann-Schaal M."/>
            <person name="Mast Y."/>
            <person name="Chronakova A."/>
        </authorList>
    </citation>
    <scope>NUCLEOTIDE SEQUENCE [LARGE SCALE GENOMIC DNA]</scope>
    <source>
        <strain evidence="2 3">BCCO 10_0798</strain>
    </source>
</reference>
<dbReference type="Gene3D" id="1.50.10.20">
    <property type="match status" value="2"/>
</dbReference>
<dbReference type="InterPro" id="IPR011009">
    <property type="entry name" value="Kinase-like_dom_sf"/>
</dbReference>
<dbReference type="SUPFAM" id="SSF56112">
    <property type="entry name" value="Protein kinase-like (PK-like)"/>
    <property type="match status" value="1"/>
</dbReference>
<gene>
    <name evidence="2" type="primary">lanKC</name>
    <name evidence="2" type="ORF">SK571_34375</name>
</gene>
<organism evidence="2 3">
    <name type="scientific">Lentzea kristufekii</name>
    <dbReference type="NCBI Taxonomy" id="3095430"/>
    <lineage>
        <taxon>Bacteria</taxon>
        <taxon>Bacillati</taxon>
        <taxon>Actinomycetota</taxon>
        <taxon>Actinomycetes</taxon>
        <taxon>Pseudonocardiales</taxon>
        <taxon>Pseudonocardiaceae</taxon>
        <taxon>Lentzea</taxon>
    </lineage>
</organism>
<sequence>MDEQGYWAYCLADDSFFETPDRIADEGNRFAVANRAAPEGWRRDEWDMWVGLHPVRADLPAQGWKVHVSLTPAEAERGLDVVWDYCLTNGLSFKFLRSRNAVLLANAKYAVRGSSGKLVTLYPSDEAELAQVLTELGALLAGLNGPYVLGDLRIGDGPLYVRYGAFVEMWCQGDDDIPRSAIMDPHGNLVPDRRMPVFTIPKWMEMPAVLQPHLDAMQSGDGDLPCEVEKALHFSNAGGIYLARDRSGRRVVLREARPHAGLDGQERDAVTRLGMARTALLRLAGLDCVPRMLDYLVVHGHHFVVEEYVEGVTLLEAIQDRSPMVRPSPTARQIALYRAWAVDVLDQVEQALAAVHARGVRFGDLHPRNVLIRPDGRIAFIDFEFAIALSVEAPQDVAVPGFTPPPSVTGAAVDHYSLACLRLYLFTMSNQLVDLDRSKITTLVTQAVETEGMPAGFAPELIRTLNPAGAELRRDEAAELFMTETPPWQKIRDSLVAGIHASATPDRQDRLFPCGPAQFHLGGTGVAHGAAGVLFALHQVGAAIPEDYADWLVDAALRTPGRPSQGLYTGAHGIAAVLDMIGRHDEARAIFELARRCEHQRSSGSLFAGATGRALNLLHFAHAIGDDDLREAAFRVADEVAAALTASTDWASGRGLLRGPAGAAVLFLRLHEETGAARYLDLARLALRADLDRGEMLPDGTFQLRDGNRYLFYLDGGSAGVGLAVQEYLWYREDPELERILAGIRRGFSVPFVYQPGLFSGRAGVIALMAQLGADDDGAALREHVRRLGWQALYRDGNLVFPGEQLQRLSMDLAMGSAGVLLALHAAYEGTTALLPHLGLRSPAGTTNPGRR</sequence>
<dbReference type="InterPro" id="IPR058053">
    <property type="entry name" value="RamC_C"/>
</dbReference>
<dbReference type="PRINTS" id="PR01955">
    <property type="entry name" value="LANCFRANKIA"/>
</dbReference>
<dbReference type="InterPro" id="IPR007822">
    <property type="entry name" value="LANC-like"/>
</dbReference>
<dbReference type="RefSeq" id="WP_319988274.1">
    <property type="nucleotide sequence ID" value="NZ_JAXAVV010000021.1"/>
</dbReference>
<dbReference type="InterPro" id="IPR057929">
    <property type="entry name" value="RamC_N"/>
</dbReference>
<dbReference type="InterPro" id="IPR000719">
    <property type="entry name" value="Prot_kinase_dom"/>
</dbReference>
<dbReference type="CDD" id="cd04791">
    <property type="entry name" value="LanC_SerThrkinase"/>
    <property type="match status" value="1"/>
</dbReference>
<dbReference type="PROSITE" id="PS50011">
    <property type="entry name" value="PROTEIN_KINASE_DOM"/>
    <property type="match status" value="1"/>
</dbReference>
<accession>A0ABU4U1N2</accession>
<dbReference type="Gene3D" id="1.10.510.10">
    <property type="entry name" value="Transferase(Phosphotransferase) domain 1"/>
    <property type="match status" value="1"/>
</dbReference>
<evidence type="ECO:0000259" key="1">
    <source>
        <dbReference type="PROSITE" id="PS50011"/>
    </source>
</evidence>
<protein>
    <submittedName>
        <fullName evidence="2">Class III lanthionine synthetase LanKC</fullName>
    </submittedName>
</protein>
<feature type="domain" description="Protein kinase" evidence="1">
    <location>
        <begin position="226"/>
        <end position="489"/>
    </location>
</feature>
<dbReference type="SUPFAM" id="SSF158745">
    <property type="entry name" value="LanC-like"/>
    <property type="match status" value="1"/>
</dbReference>
<comment type="caution">
    <text evidence="2">The sequence shown here is derived from an EMBL/GenBank/DDBJ whole genome shotgun (WGS) entry which is preliminary data.</text>
</comment>
<proteinExistence type="predicted"/>
<keyword evidence="3" id="KW-1185">Reference proteome</keyword>
<dbReference type="SMART" id="SM00220">
    <property type="entry name" value="S_TKc"/>
    <property type="match status" value="1"/>
</dbReference>
<reference evidence="2 3" key="2">
    <citation type="submission" date="2023-11" db="EMBL/GenBank/DDBJ databases">
        <authorList>
            <person name="Lara A.C."/>
            <person name="Chronakova A."/>
        </authorList>
    </citation>
    <scope>NUCLEOTIDE SEQUENCE [LARGE SCALE GENOMIC DNA]</scope>
    <source>
        <strain evidence="2 3">BCCO 10_0798</strain>
    </source>
</reference>